<keyword evidence="3" id="KW-0723">Serine/threonine-protein kinase</keyword>
<keyword evidence="4" id="KW-0808">Transferase</keyword>
<dbReference type="InterPro" id="IPR008271">
    <property type="entry name" value="Ser/Thr_kinase_AS"/>
</dbReference>
<evidence type="ECO:0000259" key="11">
    <source>
        <dbReference type="PROSITE" id="PS50011"/>
    </source>
</evidence>
<comment type="caution">
    <text evidence="12">The sequence shown here is derived from an EMBL/GenBank/DDBJ whole genome shotgun (WGS) entry which is preliminary data.</text>
</comment>
<dbReference type="GO" id="GO:0004674">
    <property type="term" value="F:protein serine/threonine kinase activity"/>
    <property type="evidence" value="ECO:0007669"/>
    <property type="project" value="UniProtKB-KW"/>
</dbReference>
<comment type="catalytic activity">
    <reaction evidence="8">
        <text>L-threonyl-[protein] + ATP = O-phospho-L-threonyl-[protein] + ADP + H(+)</text>
        <dbReference type="Rhea" id="RHEA:46608"/>
        <dbReference type="Rhea" id="RHEA-COMP:11060"/>
        <dbReference type="Rhea" id="RHEA-COMP:11605"/>
        <dbReference type="ChEBI" id="CHEBI:15378"/>
        <dbReference type="ChEBI" id="CHEBI:30013"/>
        <dbReference type="ChEBI" id="CHEBI:30616"/>
        <dbReference type="ChEBI" id="CHEBI:61977"/>
        <dbReference type="ChEBI" id="CHEBI:456216"/>
        <dbReference type="EC" id="2.7.11.1"/>
    </reaction>
</comment>
<dbReference type="EMBL" id="VIIS01000246">
    <property type="protein sequence ID" value="KAF0311302.1"/>
    <property type="molecule type" value="Genomic_DNA"/>
</dbReference>
<keyword evidence="6 12" id="KW-0418">Kinase</keyword>
<dbReference type="Proteomes" id="UP000440578">
    <property type="component" value="Unassembled WGS sequence"/>
</dbReference>
<dbReference type="SUPFAM" id="SSF56112">
    <property type="entry name" value="Protein kinase-like (PK-like)"/>
    <property type="match status" value="1"/>
</dbReference>
<accession>A0A6A4XA92</accession>
<evidence type="ECO:0000256" key="8">
    <source>
        <dbReference type="ARBA" id="ARBA00047899"/>
    </source>
</evidence>
<feature type="region of interest" description="Disordered" evidence="10">
    <location>
        <begin position="296"/>
        <end position="319"/>
    </location>
</feature>
<dbReference type="OrthoDB" id="539158at2759"/>
<keyword evidence="7" id="KW-0067">ATP-binding</keyword>
<dbReference type="PANTHER" id="PTHR24346">
    <property type="entry name" value="MAP/MICROTUBULE AFFINITY-REGULATING KINASE"/>
    <property type="match status" value="1"/>
</dbReference>
<evidence type="ECO:0000256" key="1">
    <source>
        <dbReference type="ARBA" id="ARBA00010791"/>
    </source>
</evidence>
<dbReference type="Gene3D" id="3.30.310.80">
    <property type="entry name" value="Kinase associated domain 1, KA1"/>
    <property type="match status" value="1"/>
</dbReference>
<evidence type="ECO:0000256" key="10">
    <source>
        <dbReference type="SAM" id="MobiDB-lite"/>
    </source>
</evidence>
<proteinExistence type="inferred from homology"/>
<evidence type="ECO:0000256" key="6">
    <source>
        <dbReference type="ARBA" id="ARBA00022777"/>
    </source>
</evidence>
<keyword evidence="13" id="KW-1185">Reference proteome</keyword>
<evidence type="ECO:0000256" key="4">
    <source>
        <dbReference type="ARBA" id="ARBA00022679"/>
    </source>
</evidence>
<comment type="similarity">
    <text evidence="1">Belongs to the protein kinase superfamily. CAMK Ser/Thr protein kinase family. NIM1 subfamily.</text>
</comment>
<reference evidence="12 13" key="1">
    <citation type="submission" date="2019-07" db="EMBL/GenBank/DDBJ databases">
        <title>Draft genome assembly of a fouling barnacle, Amphibalanus amphitrite (Darwin, 1854): The first reference genome for Thecostraca.</title>
        <authorList>
            <person name="Kim W."/>
        </authorList>
    </citation>
    <scope>NUCLEOTIDE SEQUENCE [LARGE SCALE GENOMIC DNA]</scope>
    <source>
        <strain evidence="12">SNU_AA5</strain>
        <tissue evidence="12">Soma without cirri and trophi</tissue>
    </source>
</reference>
<evidence type="ECO:0000313" key="13">
    <source>
        <dbReference type="Proteomes" id="UP000440578"/>
    </source>
</evidence>
<organism evidence="12 13">
    <name type="scientific">Amphibalanus amphitrite</name>
    <name type="common">Striped barnacle</name>
    <name type="synonym">Balanus amphitrite</name>
    <dbReference type="NCBI Taxonomy" id="1232801"/>
    <lineage>
        <taxon>Eukaryota</taxon>
        <taxon>Metazoa</taxon>
        <taxon>Ecdysozoa</taxon>
        <taxon>Arthropoda</taxon>
        <taxon>Crustacea</taxon>
        <taxon>Multicrustacea</taxon>
        <taxon>Cirripedia</taxon>
        <taxon>Thoracica</taxon>
        <taxon>Thoracicalcarea</taxon>
        <taxon>Balanomorpha</taxon>
        <taxon>Balanoidea</taxon>
        <taxon>Balanidae</taxon>
        <taxon>Amphibalaninae</taxon>
        <taxon>Amphibalanus</taxon>
    </lineage>
</organism>
<protein>
    <recommendedName>
        <fullName evidence="2">non-specific serine/threonine protein kinase</fullName>
        <ecNumber evidence="2">2.7.11.1</ecNumber>
    </recommendedName>
</protein>
<dbReference type="GO" id="GO:0005524">
    <property type="term" value="F:ATP binding"/>
    <property type="evidence" value="ECO:0007669"/>
    <property type="project" value="UniProtKB-KW"/>
</dbReference>
<dbReference type="EC" id="2.7.11.1" evidence="2"/>
<dbReference type="AlphaFoldDB" id="A0A6A4XA92"/>
<evidence type="ECO:0000256" key="3">
    <source>
        <dbReference type="ARBA" id="ARBA00022527"/>
    </source>
</evidence>
<dbReference type="GO" id="GO:0035556">
    <property type="term" value="P:intracellular signal transduction"/>
    <property type="evidence" value="ECO:0007669"/>
    <property type="project" value="TreeGrafter"/>
</dbReference>
<name>A0A6A4XA92_AMPAM</name>
<feature type="domain" description="Protein kinase" evidence="11">
    <location>
        <begin position="1"/>
        <end position="255"/>
    </location>
</feature>
<comment type="catalytic activity">
    <reaction evidence="9">
        <text>L-seryl-[protein] + ATP = O-phospho-L-seryl-[protein] + ADP + H(+)</text>
        <dbReference type="Rhea" id="RHEA:17989"/>
        <dbReference type="Rhea" id="RHEA-COMP:9863"/>
        <dbReference type="Rhea" id="RHEA-COMP:11604"/>
        <dbReference type="ChEBI" id="CHEBI:15378"/>
        <dbReference type="ChEBI" id="CHEBI:29999"/>
        <dbReference type="ChEBI" id="CHEBI:30616"/>
        <dbReference type="ChEBI" id="CHEBI:83421"/>
        <dbReference type="ChEBI" id="CHEBI:456216"/>
        <dbReference type="EC" id="2.7.11.1"/>
    </reaction>
</comment>
<keyword evidence="5" id="KW-0547">Nucleotide-binding</keyword>
<evidence type="ECO:0000313" key="12">
    <source>
        <dbReference type="EMBL" id="KAF0311302.1"/>
    </source>
</evidence>
<dbReference type="PROSITE" id="PS50011">
    <property type="entry name" value="PROTEIN_KINASE_DOM"/>
    <property type="match status" value="1"/>
</dbReference>
<sequence length="462" mass="51927">MILDPGPHRSQVTVHLLTNRTTGEAVAMKVIDTRLHATVYEQARKEFTIHRRLEHESIIRVYGVRKELPLMYLFLEYAPGGELYDKIEPDVGLPQLEAQRYFRQIIGGVEYLHRLGIAHRDLKPENILLDNHDNIKISDFGMATIFRLNGSERKLDKRCGTLPYIAPEVLRGPYRAEPADLWSCGVILVALLTGELPWDEPTPTQPEYRGWRDGKICTAPWVKVDSLALGLLQKLLQHTPARRATVQTVRESAWFKRRLRPDGERWSLDGPPAKRLCPAAADGSPLHPSLRMACSQPAPALRGDTPPARAGAADDVPSFSQPAAGADELLLGTQFQNTQPGTGSSQTPMQRLVKRMTRFFVTTSQPETLERLKELFDGCGYTWRFTGSCSITVQTLDRRKMPLTFKASVLDMTDHVLVDFRLSKGCGLDFKRHFIRIKQKLPDILLNVPVNWSVAAATNSVP</sequence>
<dbReference type="InterPro" id="IPR000719">
    <property type="entry name" value="Prot_kinase_dom"/>
</dbReference>
<dbReference type="Pfam" id="PF00069">
    <property type="entry name" value="Pkinase"/>
    <property type="match status" value="1"/>
</dbReference>
<dbReference type="PANTHER" id="PTHR24346:SF107">
    <property type="entry name" value="SERINE_THREONINE-PROTEIN KINASE CHK1"/>
    <property type="match status" value="1"/>
</dbReference>
<dbReference type="FunFam" id="1.10.510.10:FF:000301">
    <property type="entry name" value="Serine/threonine-protein kinase Chk1"/>
    <property type="match status" value="1"/>
</dbReference>
<dbReference type="InterPro" id="IPR011009">
    <property type="entry name" value="Kinase-like_dom_sf"/>
</dbReference>
<dbReference type="GO" id="GO:0005737">
    <property type="term" value="C:cytoplasm"/>
    <property type="evidence" value="ECO:0007669"/>
    <property type="project" value="TreeGrafter"/>
</dbReference>
<evidence type="ECO:0000256" key="2">
    <source>
        <dbReference type="ARBA" id="ARBA00012513"/>
    </source>
</evidence>
<dbReference type="SMART" id="SM00220">
    <property type="entry name" value="S_TKc"/>
    <property type="match status" value="1"/>
</dbReference>
<gene>
    <name evidence="12" type="primary">grp</name>
    <name evidence="12" type="ORF">FJT64_017857</name>
</gene>
<dbReference type="PROSITE" id="PS00108">
    <property type="entry name" value="PROTEIN_KINASE_ST"/>
    <property type="match status" value="1"/>
</dbReference>
<dbReference type="Gene3D" id="1.10.510.10">
    <property type="entry name" value="Transferase(Phosphotransferase) domain 1"/>
    <property type="match status" value="1"/>
</dbReference>
<evidence type="ECO:0000256" key="5">
    <source>
        <dbReference type="ARBA" id="ARBA00022741"/>
    </source>
</evidence>
<evidence type="ECO:0000256" key="9">
    <source>
        <dbReference type="ARBA" id="ARBA00048679"/>
    </source>
</evidence>
<evidence type="ECO:0000256" key="7">
    <source>
        <dbReference type="ARBA" id="ARBA00022840"/>
    </source>
</evidence>